<keyword evidence="1" id="KW-0472">Membrane</keyword>
<organism evidence="2 3">
    <name type="scientific">Mariniradius saccharolyticus AK6</name>
    <dbReference type="NCBI Taxonomy" id="1239962"/>
    <lineage>
        <taxon>Bacteria</taxon>
        <taxon>Pseudomonadati</taxon>
        <taxon>Bacteroidota</taxon>
        <taxon>Cytophagia</taxon>
        <taxon>Cytophagales</taxon>
        <taxon>Cyclobacteriaceae</taxon>
        <taxon>Mariniradius</taxon>
    </lineage>
</organism>
<protein>
    <submittedName>
        <fullName evidence="2">Uncharacterized protein</fullName>
    </submittedName>
</protein>
<reference evidence="2" key="1">
    <citation type="submission" date="2013-01" db="EMBL/GenBank/DDBJ databases">
        <title>Genome assembly of Mariniradius saccharolyticus AK6.</title>
        <authorList>
            <person name="Vaidya B."/>
            <person name="Khatri I."/>
            <person name="Tanuku N.R.S."/>
            <person name="Subramanian S."/>
            <person name="Pinnaka A."/>
        </authorList>
    </citation>
    <scope>NUCLEOTIDE SEQUENCE [LARGE SCALE GENOMIC DNA]</scope>
    <source>
        <strain evidence="2">AK6</strain>
    </source>
</reference>
<proteinExistence type="predicted"/>
<keyword evidence="1" id="KW-1133">Transmembrane helix</keyword>
<evidence type="ECO:0000256" key="1">
    <source>
        <dbReference type="SAM" id="Phobius"/>
    </source>
</evidence>
<name>M7Y147_9BACT</name>
<dbReference type="InParanoid" id="M7Y147"/>
<dbReference type="STRING" id="1239962.C943_03671"/>
<dbReference type="AlphaFoldDB" id="M7Y147"/>
<evidence type="ECO:0000313" key="3">
    <source>
        <dbReference type="Proteomes" id="UP000010953"/>
    </source>
</evidence>
<comment type="caution">
    <text evidence="2">The sequence shown here is derived from an EMBL/GenBank/DDBJ whole genome shotgun (WGS) entry which is preliminary data.</text>
</comment>
<dbReference type="EMBL" id="AMZY02000006">
    <property type="protein sequence ID" value="EMS34452.1"/>
    <property type="molecule type" value="Genomic_DNA"/>
</dbReference>
<sequence length="38" mass="4588">MEKNTIAPKKNFLIKQFFAYPIFSFKYAFFDFVTKTES</sequence>
<dbReference type="Proteomes" id="UP000010953">
    <property type="component" value="Unassembled WGS sequence"/>
</dbReference>
<feature type="transmembrane region" description="Helical" evidence="1">
    <location>
        <begin position="12"/>
        <end position="30"/>
    </location>
</feature>
<gene>
    <name evidence="2" type="ORF">C943_03671</name>
</gene>
<evidence type="ECO:0000313" key="2">
    <source>
        <dbReference type="EMBL" id="EMS34452.1"/>
    </source>
</evidence>
<keyword evidence="1" id="KW-0812">Transmembrane</keyword>
<keyword evidence="3" id="KW-1185">Reference proteome</keyword>
<accession>M7Y147</accession>